<keyword evidence="2" id="KW-1185">Reference proteome</keyword>
<name>A0ABU7E4P6_9TELE</name>
<reference evidence="1 2" key="1">
    <citation type="submission" date="2021-06" db="EMBL/GenBank/DDBJ databases">
        <authorList>
            <person name="Palmer J.M."/>
        </authorList>
    </citation>
    <scope>NUCLEOTIDE SEQUENCE [LARGE SCALE GENOMIC DNA]</scope>
    <source>
        <strain evidence="1 2">CL_MEX2019</strain>
        <tissue evidence="1">Muscle</tissue>
    </source>
</reference>
<organism evidence="1 2">
    <name type="scientific">Characodon lateralis</name>
    <dbReference type="NCBI Taxonomy" id="208331"/>
    <lineage>
        <taxon>Eukaryota</taxon>
        <taxon>Metazoa</taxon>
        <taxon>Chordata</taxon>
        <taxon>Craniata</taxon>
        <taxon>Vertebrata</taxon>
        <taxon>Euteleostomi</taxon>
        <taxon>Actinopterygii</taxon>
        <taxon>Neopterygii</taxon>
        <taxon>Teleostei</taxon>
        <taxon>Neoteleostei</taxon>
        <taxon>Acanthomorphata</taxon>
        <taxon>Ovalentaria</taxon>
        <taxon>Atherinomorphae</taxon>
        <taxon>Cyprinodontiformes</taxon>
        <taxon>Goodeidae</taxon>
        <taxon>Characodon</taxon>
    </lineage>
</organism>
<sequence>MSAYFLPGPEALSLLLKEITVQPSLGHKDTKVALEGDIQAWRPHWMFCQEQRHLFMRTKKRVSTISQSSSFVLMPVRVELHSLCFTTFLSCSSVLK</sequence>
<accession>A0ABU7E4P6</accession>
<proteinExistence type="predicted"/>
<gene>
    <name evidence="1" type="ORF">CHARACLAT_018868</name>
</gene>
<dbReference type="Proteomes" id="UP001352852">
    <property type="component" value="Unassembled WGS sequence"/>
</dbReference>
<dbReference type="EMBL" id="JAHUTJ010042663">
    <property type="protein sequence ID" value="MED6281203.1"/>
    <property type="molecule type" value="Genomic_DNA"/>
</dbReference>
<evidence type="ECO:0000313" key="1">
    <source>
        <dbReference type="EMBL" id="MED6281203.1"/>
    </source>
</evidence>
<protein>
    <submittedName>
        <fullName evidence="1">Uncharacterized protein</fullName>
    </submittedName>
</protein>
<comment type="caution">
    <text evidence="1">The sequence shown here is derived from an EMBL/GenBank/DDBJ whole genome shotgun (WGS) entry which is preliminary data.</text>
</comment>
<evidence type="ECO:0000313" key="2">
    <source>
        <dbReference type="Proteomes" id="UP001352852"/>
    </source>
</evidence>